<name>A0A538S834_UNCEI</name>
<dbReference type="Proteomes" id="UP000317716">
    <property type="component" value="Unassembled WGS sequence"/>
</dbReference>
<evidence type="ECO:0008006" key="3">
    <source>
        <dbReference type="Google" id="ProtNLM"/>
    </source>
</evidence>
<evidence type="ECO:0000313" key="2">
    <source>
        <dbReference type="Proteomes" id="UP000317716"/>
    </source>
</evidence>
<organism evidence="1 2">
    <name type="scientific">Eiseniibacteriota bacterium</name>
    <dbReference type="NCBI Taxonomy" id="2212470"/>
    <lineage>
        <taxon>Bacteria</taxon>
        <taxon>Candidatus Eiseniibacteriota</taxon>
    </lineage>
</organism>
<reference evidence="1 2" key="1">
    <citation type="journal article" date="2019" name="Nat. Microbiol.">
        <title>Mediterranean grassland soil C-N compound turnover is dependent on rainfall and depth, and is mediated by genomically divergent microorganisms.</title>
        <authorList>
            <person name="Diamond S."/>
            <person name="Andeer P.F."/>
            <person name="Li Z."/>
            <person name="Crits-Christoph A."/>
            <person name="Burstein D."/>
            <person name="Anantharaman K."/>
            <person name="Lane K.R."/>
            <person name="Thomas B.C."/>
            <person name="Pan C."/>
            <person name="Northen T.R."/>
            <person name="Banfield J.F."/>
        </authorList>
    </citation>
    <scope>NUCLEOTIDE SEQUENCE [LARGE SCALE GENOMIC DNA]</scope>
    <source>
        <strain evidence="1">WS_2</strain>
    </source>
</reference>
<proteinExistence type="predicted"/>
<sequence length="221" mass="23498">MVLGLAAGAARAGQPWTYSIAVGTSVRYQYRLDTHDFGSYPASFGPGLSLNASGLRALTRHTSLVIEGGYRGYEQTLGLVGIPETPPTTGSLRAEYFTLGAGLRIQPGSDAARSAGPYMQILPALFVSRWEESTVDHEGYDMLTGAWRARATHTDSFRSALPGIELSAGFRARIASVVGTDIALRMSRSADLGEHGLGRFSSGDFRGLDEVALVGGLTWSP</sequence>
<dbReference type="EMBL" id="VBOS01000526">
    <property type="protein sequence ID" value="TMQ47524.1"/>
    <property type="molecule type" value="Genomic_DNA"/>
</dbReference>
<gene>
    <name evidence="1" type="ORF">E6K72_13930</name>
</gene>
<protein>
    <recommendedName>
        <fullName evidence="3">Cellulose biosynthesis protein BcsS</fullName>
    </recommendedName>
</protein>
<evidence type="ECO:0000313" key="1">
    <source>
        <dbReference type="EMBL" id="TMQ47524.1"/>
    </source>
</evidence>
<comment type="caution">
    <text evidence="1">The sequence shown here is derived from an EMBL/GenBank/DDBJ whole genome shotgun (WGS) entry which is preliminary data.</text>
</comment>
<dbReference type="AlphaFoldDB" id="A0A538S834"/>
<accession>A0A538S834</accession>